<dbReference type="Proteomes" id="UP000011238">
    <property type="component" value="Segment"/>
</dbReference>
<sequence length="324" mass="37578">MCAQSAESSRLGWMPTWITYTQEDGLQDPWFYIAKAVRSAVTVNRLLDVFLRLEGHTPYYKAVLDMVMVERTAAAKRTIILNAIETEPHQRACDMFSTVCRECFRVQPQLAQIVFLEMNNIKPANRYEIEYTVLELYAAHGYLFGHPMFLEKPICAQIKRLPALYPQYPYLIRAIVWHQICYYAISLEKYMPLKDHLRNAWIRRGNSRSSFDESHALALYVKKHYTLEKQRALGTLLAYGLGVLCSAADSGSMSIVSIYKAFFNHEFFAPTRVYRLDPNRKNGRVRFAPALQRILDHWSNNKRACAKQFHIADYAMPKLCLEAQ</sequence>
<protein>
    <submittedName>
        <fullName evidence="1">ORF1</fullName>
    </submittedName>
</protein>
<keyword evidence="2" id="KW-1185">Reference proteome</keyword>
<dbReference type="KEGG" id="vg:5141240"/>
<organism evidence="2">
    <name type="scientific">Ranid herpesvirus 1</name>
    <name type="common">Lucke tumor herpesvirus</name>
    <dbReference type="NCBI Taxonomy" id="85655"/>
    <lineage>
        <taxon>Viruses</taxon>
        <taxon>Duplodnaviria</taxon>
        <taxon>Heunggongvirae</taxon>
        <taxon>Peploviricota</taxon>
        <taxon>Herviviricetes</taxon>
        <taxon>Herpesvirales</taxon>
        <taxon>Alloherpesviridae</taxon>
        <taxon>Batravirus</taxon>
        <taxon>Batravirus ranidallo1</taxon>
    </lineage>
</organism>
<dbReference type="GeneID" id="5141240"/>
<evidence type="ECO:0000313" key="2">
    <source>
        <dbReference type="Proteomes" id="UP000011238"/>
    </source>
</evidence>
<reference evidence="2" key="1">
    <citation type="journal article" date="1999" name="J. Cancer Res. Clin. Oncol.">
        <title>Genomic studies of the Lucke tumor herpesvirus (RaHV-1).</title>
        <authorList>
            <person name="Davison A.J."/>
            <person name="Sauerbier W."/>
            <person name="Dolan A."/>
            <person name="Addison C."/>
            <person name="McKinnell R.G."/>
        </authorList>
    </citation>
    <scope>NUCLEOTIDE SEQUENCE [LARGE SCALE GENOMIC DNA]</scope>
    <source>
        <strain evidence="2">McKinnell</strain>
    </source>
</reference>
<dbReference type="RefSeq" id="YP_656656.1">
    <property type="nucleotide sequence ID" value="NC_008211.1"/>
</dbReference>
<proteinExistence type="predicted"/>
<accession>Q14VV7</accession>
<dbReference type="EMBL" id="DQ665917">
    <property type="protein sequence ID" value="ABG25806.1"/>
    <property type="molecule type" value="Genomic_DNA"/>
</dbReference>
<evidence type="ECO:0000313" key="1">
    <source>
        <dbReference type="EMBL" id="ABG25806.1"/>
    </source>
</evidence>
<name>Q14VV7_9VIRU</name>
<reference evidence="1 2" key="2">
    <citation type="journal article" date="2006" name="J. Gen. Virol.">
        <title>Genome sequences of two frog herpesviruses.</title>
        <authorList>
            <person name="Davison A.J."/>
            <person name="Cunningham C."/>
            <person name="Sauerbier W."/>
            <person name="McKinnell R.G."/>
        </authorList>
    </citation>
    <scope>NUCLEOTIDE SEQUENCE [LARGE SCALE GENOMIC DNA]</scope>
    <source>
        <strain evidence="1 2">McKinnell</strain>
    </source>
</reference>